<protein>
    <submittedName>
        <fullName evidence="4">Uncharacterized protein</fullName>
    </submittedName>
</protein>
<dbReference type="AlphaFoldDB" id="A0AAD2FYZ3"/>
<keyword evidence="2" id="KW-1133">Transmembrane helix</keyword>
<feature type="region of interest" description="Disordered" evidence="1">
    <location>
        <begin position="374"/>
        <end position="413"/>
    </location>
</feature>
<feature type="transmembrane region" description="Helical" evidence="2">
    <location>
        <begin position="336"/>
        <end position="357"/>
    </location>
</feature>
<dbReference type="EMBL" id="CAKOGP040001936">
    <property type="protein sequence ID" value="CAJ1957184.1"/>
    <property type="molecule type" value="Genomic_DNA"/>
</dbReference>
<feature type="region of interest" description="Disordered" evidence="1">
    <location>
        <begin position="288"/>
        <end position="333"/>
    </location>
</feature>
<evidence type="ECO:0000313" key="5">
    <source>
        <dbReference type="Proteomes" id="UP001295423"/>
    </source>
</evidence>
<sequence>MKRLVIIGGILGVLCHLSVVDCKGLPIKGTNGKRVQWWSKPRSYNEEQRRQLGVGPRPVDTVDNGPKDAGKGTKDSNNNSSNQGPVDDEREGNTGGGGGGDPIIVLDPTPSPTTRPTILPTMTLVTPTAAPSETPSALPSSPTVLAETIAPTGISPTTSPSNLGTNSGTITRNLLPFDITVQGEESEMQMVQIPLELSLNEFLSETMDGSFESFKDITLETTELGTIQRQASRKSFGFTGDAKFYDVNVPTTEEVHDAQQRALSEFSFELQNILNERNVSVNVVDISLDDDEDRNTNQQDNGDEDNDDGDNSEDTSSARGGIEQQIVGEPSDSSPVAIGVGTTVAVLVLVCAILLYLQQRKQKIEDNKELDLLDDPDLMDDPDLDGDAPVDHMIDTSAGPPQSQSMLASAEFV</sequence>
<dbReference type="Proteomes" id="UP001295423">
    <property type="component" value="Unassembled WGS sequence"/>
</dbReference>
<feature type="compositionally biased region" description="Polar residues" evidence="1">
    <location>
        <begin position="75"/>
        <end position="84"/>
    </location>
</feature>
<proteinExistence type="predicted"/>
<accession>A0AAD2FYZ3</accession>
<keyword evidence="2" id="KW-0472">Membrane</keyword>
<feature type="compositionally biased region" description="Acidic residues" evidence="1">
    <location>
        <begin position="374"/>
        <end position="388"/>
    </location>
</feature>
<keyword evidence="3" id="KW-0732">Signal</keyword>
<keyword evidence="2" id="KW-0812">Transmembrane</keyword>
<evidence type="ECO:0000256" key="1">
    <source>
        <dbReference type="SAM" id="MobiDB-lite"/>
    </source>
</evidence>
<feature type="compositionally biased region" description="Acidic residues" evidence="1">
    <location>
        <begin position="301"/>
        <end position="313"/>
    </location>
</feature>
<gene>
    <name evidence="4" type="ORF">CYCCA115_LOCUS16588</name>
</gene>
<name>A0AAD2FYZ3_9STRA</name>
<reference evidence="4" key="1">
    <citation type="submission" date="2023-08" db="EMBL/GenBank/DDBJ databases">
        <authorList>
            <person name="Audoor S."/>
            <person name="Bilcke G."/>
        </authorList>
    </citation>
    <scope>NUCLEOTIDE SEQUENCE</scope>
</reference>
<feature type="region of interest" description="Disordered" evidence="1">
    <location>
        <begin position="42"/>
        <end position="116"/>
    </location>
</feature>
<keyword evidence="5" id="KW-1185">Reference proteome</keyword>
<feature type="chain" id="PRO_5042018510" evidence="3">
    <location>
        <begin position="23"/>
        <end position="413"/>
    </location>
</feature>
<evidence type="ECO:0000313" key="4">
    <source>
        <dbReference type="EMBL" id="CAJ1957184.1"/>
    </source>
</evidence>
<feature type="compositionally biased region" description="Basic and acidic residues" evidence="1">
    <location>
        <begin position="65"/>
        <end position="74"/>
    </location>
</feature>
<feature type="signal peptide" evidence="3">
    <location>
        <begin position="1"/>
        <end position="22"/>
    </location>
</feature>
<evidence type="ECO:0000256" key="3">
    <source>
        <dbReference type="SAM" id="SignalP"/>
    </source>
</evidence>
<comment type="caution">
    <text evidence="4">The sequence shown here is derived from an EMBL/GenBank/DDBJ whole genome shotgun (WGS) entry which is preliminary data.</text>
</comment>
<evidence type="ECO:0000256" key="2">
    <source>
        <dbReference type="SAM" id="Phobius"/>
    </source>
</evidence>
<organism evidence="4 5">
    <name type="scientific">Cylindrotheca closterium</name>
    <dbReference type="NCBI Taxonomy" id="2856"/>
    <lineage>
        <taxon>Eukaryota</taxon>
        <taxon>Sar</taxon>
        <taxon>Stramenopiles</taxon>
        <taxon>Ochrophyta</taxon>
        <taxon>Bacillariophyta</taxon>
        <taxon>Bacillariophyceae</taxon>
        <taxon>Bacillariophycidae</taxon>
        <taxon>Bacillariales</taxon>
        <taxon>Bacillariaceae</taxon>
        <taxon>Cylindrotheca</taxon>
    </lineage>
</organism>